<protein>
    <submittedName>
        <fullName evidence="1">Uncharacterized protein</fullName>
    </submittedName>
</protein>
<organism evidence="1 2">
    <name type="scientific">Cylicostephanus goldi</name>
    <name type="common">Nematode worm</name>
    <dbReference type="NCBI Taxonomy" id="71465"/>
    <lineage>
        <taxon>Eukaryota</taxon>
        <taxon>Metazoa</taxon>
        <taxon>Ecdysozoa</taxon>
        <taxon>Nematoda</taxon>
        <taxon>Chromadorea</taxon>
        <taxon>Rhabditida</taxon>
        <taxon>Rhabditina</taxon>
        <taxon>Rhabditomorpha</taxon>
        <taxon>Strongyloidea</taxon>
        <taxon>Strongylidae</taxon>
        <taxon>Cylicostephanus</taxon>
    </lineage>
</organism>
<dbReference type="EMBL" id="UYRV01114766">
    <property type="protein sequence ID" value="VDN29099.1"/>
    <property type="molecule type" value="Genomic_DNA"/>
</dbReference>
<dbReference type="OrthoDB" id="5860066at2759"/>
<name>A0A3P7QF84_CYLGO</name>
<sequence length="118" mass="13566">MQPGLSVRDFWEANIAWEEKERRENQRSAHMKPYSFPKWRSTDALSASLVASNSVGTIVRKFAILLVANPLRTLPKLGNDLSRVAIRLQSETCAQLFEEVLVYFVLEFIEELCFSEET</sequence>
<keyword evidence="2" id="KW-1185">Reference proteome</keyword>
<reference evidence="1 2" key="1">
    <citation type="submission" date="2018-11" db="EMBL/GenBank/DDBJ databases">
        <authorList>
            <consortium name="Pathogen Informatics"/>
        </authorList>
    </citation>
    <scope>NUCLEOTIDE SEQUENCE [LARGE SCALE GENOMIC DNA]</scope>
</reference>
<accession>A0A3P7QF84</accession>
<dbReference type="Proteomes" id="UP000271889">
    <property type="component" value="Unassembled WGS sequence"/>
</dbReference>
<evidence type="ECO:0000313" key="2">
    <source>
        <dbReference type="Proteomes" id="UP000271889"/>
    </source>
</evidence>
<evidence type="ECO:0000313" key="1">
    <source>
        <dbReference type="EMBL" id="VDN29099.1"/>
    </source>
</evidence>
<gene>
    <name evidence="1" type="ORF">CGOC_LOCUS11160</name>
</gene>
<dbReference type="AlphaFoldDB" id="A0A3P7QF84"/>
<proteinExistence type="predicted"/>